<organism evidence="1 2">
    <name type="scientific">Xanthobacter oligotrophicus</name>
    <dbReference type="NCBI Taxonomy" id="2607286"/>
    <lineage>
        <taxon>Bacteria</taxon>
        <taxon>Pseudomonadati</taxon>
        <taxon>Pseudomonadota</taxon>
        <taxon>Alphaproteobacteria</taxon>
        <taxon>Hyphomicrobiales</taxon>
        <taxon>Xanthobacteraceae</taxon>
        <taxon>Xanthobacter</taxon>
    </lineage>
</organism>
<dbReference type="PANTHER" id="PTHR40278">
    <property type="entry name" value="DNA UTILIZATION PROTEIN HOFN"/>
    <property type="match status" value="1"/>
</dbReference>
<keyword evidence="2" id="KW-1185">Reference proteome</keyword>
<dbReference type="InterPro" id="IPR043129">
    <property type="entry name" value="ATPase_NBD"/>
</dbReference>
<dbReference type="Gene3D" id="3.30.420.380">
    <property type="match status" value="1"/>
</dbReference>
<reference evidence="1 2" key="1">
    <citation type="submission" date="2024-02" db="EMBL/GenBank/DDBJ databases">
        <title>Expansion and revision of Xanthobacter and proposal of Roseixanthobacter gen. nov.</title>
        <authorList>
            <person name="Soltysiak M.P.M."/>
            <person name="Jalihal A."/>
            <person name="Ory A."/>
            <person name="Chrisophersen C."/>
            <person name="Lee A.D."/>
            <person name="Boulton J."/>
            <person name="Springer M."/>
        </authorList>
    </citation>
    <scope>NUCLEOTIDE SEQUENCE [LARGE SCALE GENOMIC DNA]</scope>
    <source>
        <strain evidence="1 2">23A</strain>
    </source>
</reference>
<name>A0ABW7A5A3_9HYPH</name>
<dbReference type="PANTHER" id="PTHR40278:SF1">
    <property type="entry name" value="DNA UTILIZATION PROTEIN HOFN"/>
    <property type="match status" value="1"/>
</dbReference>
<dbReference type="SUPFAM" id="SSF53067">
    <property type="entry name" value="Actin-like ATPase domain"/>
    <property type="match status" value="1"/>
</dbReference>
<dbReference type="EMBL" id="JBAFVH010000023">
    <property type="protein sequence ID" value="MFG1375167.1"/>
    <property type="molecule type" value="Genomic_DNA"/>
</dbReference>
<accession>A0ABW7A5A3</accession>
<gene>
    <name evidence="1" type="ORF">V5F32_23580</name>
</gene>
<evidence type="ECO:0000313" key="2">
    <source>
        <dbReference type="Proteomes" id="UP001604002"/>
    </source>
</evidence>
<dbReference type="Pfam" id="PF05137">
    <property type="entry name" value="PilN"/>
    <property type="match status" value="1"/>
</dbReference>
<evidence type="ECO:0000313" key="1">
    <source>
        <dbReference type="EMBL" id="MFG1375167.1"/>
    </source>
</evidence>
<sequence>MTLNHLIAAFHAWMDQVASALAFIHAQLRSEGVVCVIETDDNVFAILPPSGPGTFHLRPEGRIPEHVAAALTGRTVELVLSPARFVFCPVELPKAAASFLDGVVRAQIDRVTPWSVSDATFGYGSPKDIGDERICVTVAATMKARLEPVLVALKAQGTRAVSVLVKTETDDPVRVMEGGLATNGADHRIHRILLIVLGVAAASAALALLASDWVGTALDAQLDEARTRATVERTRAITAAEKQGDSALEARKREVPSVTLMLEALSDILPDDTYLTELRMDGDKVEITGHSLEAPGLIRRLERSRRFSEATFIAPTLRQPGEVGERFQIKARILLPQEVP</sequence>
<dbReference type="InterPro" id="IPR007813">
    <property type="entry name" value="PilN"/>
</dbReference>
<proteinExistence type="predicted"/>
<dbReference type="Proteomes" id="UP001604002">
    <property type="component" value="Unassembled WGS sequence"/>
</dbReference>
<protein>
    <submittedName>
        <fullName evidence="1">PilN domain-containing protein</fullName>
    </submittedName>
</protein>
<dbReference type="InterPro" id="IPR052534">
    <property type="entry name" value="Extracell_DNA_Util/SecSys_Comp"/>
</dbReference>
<comment type="caution">
    <text evidence="1">The sequence shown here is derived from an EMBL/GenBank/DDBJ whole genome shotgun (WGS) entry which is preliminary data.</text>
</comment>
<dbReference type="RefSeq" id="WP_393994694.1">
    <property type="nucleotide sequence ID" value="NZ_JBAFVH010000023.1"/>
</dbReference>